<dbReference type="EMBL" id="BPLR01008147">
    <property type="protein sequence ID" value="GIY22440.1"/>
    <property type="molecule type" value="Genomic_DNA"/>
</dbReference>
<organism evidence="1 2">
    <name type="scientific">Caerostris extrusa</name>
    <name type="common">Bark spider</name>
    <name type="synonym">Caerostris bankana</name>
    <dbReference type="NCBI Taxonomy" id="172846"/>
    <lineage>
        <taxon>Eukaryota</taxon>
        <taxon>Metazoa</taxon>
        <taxon>Ecdysozoa</taxon>
        <taxon>Arthropoda</taxon>
        <taxon>Chelicerata</taxon>
        <taxon>Arachnida</taxon>
        <taxon>Araneae</taxon>
        <taxon>Araneomorphae</taxon>
        <taxon>Entelegynae</taxon>
        <taxon>Araneoidea</taxon>
        <taxon>Araneidae</taxon>
        <taxon>Caerostris</taxon>
    </lineage>
</organism>
<protein>
    <submittedName>
        <fullName evidence="1">Uncharacterized protein</fullName>
    </submittedName>
</protein>
<sequence>MYDKRYRFFLNQATSAVALLTKPRFIHEHNISLICRPVNMLTCPLLNTPVFGSKWHTNCWSLRVQNTFMILSKTFTPSFPRLQQSKT</sequence>
<proteinExistence type="predicted"/>
<keyword evidence="2" id="KW-1185">Reference proteome</keyword>
<dbReference type="Proteomes" id="UP001054945">
    <property type="component" value="Unassembled WGS sequence"/>
</dbReference>
<evidence type="ECO:0000313" key="1">
    <source>
        <dbReference type="EMBL" id="GIY22440.1"/>
    </source>
</evidence>
<gene>
    <name evidence="1" type="ORF">CEXT_635711</name>
</gene>
<dbReference type="AlphaFoldDB" id="A0AAV4RL36"/>
<evidence type="ECO:0000313" key="2">
    <source>
        <dbReference type="Proteomes" id="UP001054945"/>
    </source>
</evidence>
<name>A0AAV4RL36_CAEEX</name>
<reference evidence="1 2" key="1">
    <citation type="submission" date="2021-06" db="EMBL/GenBank/DDBJ databases">
        <title>Caerostris extrusa draft genome.</title>
        <authorList>
            <person name="Kono N."/>
            <person name="Arakawa K."/>
        </authorList>
    </citation>
    <scope>NUCLEOTIDE SEQUENCE [LARGE SCALE GENOMIC DNA]</scope>
</reference>
<accession>A0AAV4RL36</accession>
<comment type="caution">
    <text evidence="1">The sequence shown here is derived from an EMBL/GenBank/DDBJ whole genome shotgun (WGS) entry which is preliminary data.</text>
</comment>